<feature type="transmembrane region" description="Helical" evidence="9">
    <location>
        <begin position="197"/>
        <end position="215"/>
    </location>
</feature>
<evidence type="ECO:0000256" key="6">
    <source>
        <dbReference type="ARBA" id="ARBA00023136"/>
    </source>
</evidence>
<feature type="transmembrane region" description="Helical" evidence="9">
    <location>
        <begin position="97"/>
        <end position="119"/>
    </location>
</feature>
<keyword evidence="2" id="KW-0813">Transport</keyword>
<proteinExistence type="predicted"/>
<feature type="transmembrane region" description="Helical" evidence="9">
    <location>
        <begin position="405"/>
        <end position="422"/>
    </location>
</feature>
<dbReference type="RefSeq" id="WP_248632632.1">
    <property type="nucleotide sequence ID" value="NZ_JALPTH010000006.1"/>
</dbReference>
<feature type="transmembrane region" description="Helical" evidence="9">
    <location>
        <begin position="131"/>
        <end position="152"/>
    </location>
</feature>
<feature type="region of interest" description="Disordered" evidence="8">
    <location>
        <begin position="499"/>
        <end position="532"/>
    </location>
</feature>
<feature type="domain" description="Major facilitator superfamily (MFS) profile" evidence="10">
    <location>
        <begin position="6"/>
        <end position="500"/>
    </location>
</feature>
<dbReference type="Gene3D" id="1.20.1250.20">
    <property type="entry name" value="MFS general substrate transporter like domains"/>
    <property type="match status" value="1"/>
</dbReference>
<keyword evidence="12" id="KW-1185">Reference proteome</keyword>
<evidence type="ECO:0000313" key="11">
    <source>
        <dbReference type="EMBL" id="MCK8677403.1"/>
    </source>
</evidence>
<evidence type="ECO:0000256" key="2">
    <source>
        <dbReference type="ARBA" id="ARBA00022448"/>
    </source>
</evidence>
<dbReference type="InterPro" id="IPR011701">
    <property type="entry name" value="MFS"/>
</dbReference>
<feature type="transmembrane region" description="Helical" evidence="9">
    <location>
        <begin position="298"/>
        <end position="320"/>
    </location>
</feature>
<dbReference type="InterPro" id="IPR020846">
    <property type="entry name" value="MFS_dom"/>
</dbReference>
<organism evidence="11 12">
    <name type="scientific">Streptomyces lichenis</name>
    <dbReference type="NCBI Taxonomy" id="2306967"/>
    <lineage>
        <taxon>Bacteria</taxon>
        <taxon>Bacillati</taxon>
        <taxon>Actinomycetota</taxon>
        <taxon>Actinomycetes</taxon>
        <taxon>Kitasatosporales</taxon>
        <taxon>Streptomycetaceae</taxon>
        <taxon>Streptomyces</taxon>
    </lineage>
</organism>
<dbReference type="PANTHER" id="PTHR42718:SF49">
    <property type="entry name" value="EXPORT PROTEIN"/>
    <property type="match status" value="1"/>
</dbReference>
<feature type="transmembrane region" description="Helical" evidence="9">
    <location>
        <begin position="227"/>
        <end position="246"/>
    </location>
</feature>
<dbReference type="PROSITE" id="PS50850">
    <property type="entry name" value="MFS"/>
    <property type="match status" value="1"/>
</dbReference>
<evidence type="ECO:0000256" key="8">
    <source>
        <dbReference type="SAM" id="MobiDB-lite"/>
    </source>
</evidence>
<evidence type="ECO:0000256" key="5">
    <source>
        <dbReference type="ARBA" id="ARBA00022989"/>
    </source>
</evidence>
<dbReference type="Pfam" id="PF07690">
    <property type="entry name" value="MFS_1"/>
    <property type="match status" value="1"/>
</dbReference>
<dbReference type="EMBL" id="JALPTH010000006">
    <property type="protein sequence ID" value="MCK8677403.1"/>
    <property type="molecule type" value="Genomic_DNA"/>
</dbReference>
<dbReference type="Proteomes" id="UP001522868">
    <property type="component" value="Unassembled WGS sequence"/>
</dbReference>
<dbReference type="Gene3D" id="1.20.1720.10">
    <property type="entry name" value="Multidrug resistance protein D"/>
    <property type="match status" value="1"/>
</dbReference>
<keyword evidence="7" id="KW-0046">Antibiotic resistance</keyword>
<feature type="transmembrane region" description="Helical" evidence="9">
    <location>
        <begin position="332"/>
        <end position="350"/>
    </location>
</feature>
<keyword evidence="6 9" id="KW-0472">Membrane</keyword>
<dbReference type="SUPFAM" id="SSF103473">
    <property type="entry name" value="MFS general substrate transporter"/>
    <property type="match status" value="1"/>
</dbReference>
<dbReference type="PANTHER" id="PTHR42718">
    <property type="entry name" value="MAJOR FACILITATOR SUPERFAMILY MULTIDRUG TRANSPORTER MFSC"/>
    <property type="match status" value="1"/>
</dbReference>
<comment type="subcellular location">
    <subcellularLocation>
        <location evidence="1">Cell membrane</location>
        <topology evidence="1">Multi-pass membrane protein</topology>
    </subcellularLocation>
</comment>
<accession>A0ABT0I7W1</accession>
<comment type="caution">
    <text evidence="11">The sequence shown here is derived from an EMBL/GenBank/DDBJ whole genome shotgun (WGS) entry which is preliminary data.</text>
</comment>
<evidence type="ECO:0000259" key="10">
    <source>
        <dbReference type="PROSITE" id="PS50850"/>
    </source>
</evidence>
<evidence type="ECO:0000256" key="9">
    <source>
        <dbReference type="SAM" id="Phobius"/>
    </source>
</evidence>
<evidence type="ECO:0000256" key="1">
    <source>
        <dbReference type="ARBA" id="ARBA00004651"/>
    </source>
</evidence>
<feature type="transmembrane region" description="Helical" evidence="9">
    <location>
        <begin position="158"/>
        <end position="177"/>
    </location>
</feature>
<protein>
    <submittedName>
        <fullName evidence="11">MFS transporter</fullName>
    </submittedName>
</protein>
<dbReference type="CDD" id="cd17321">
    <property type="entry name" value="MFS_MMR_MDR_like"/>
    <property type="match status" value="1"/>
</dbReference>
<dbReference type="InterPro" id="IPR004638">
    <property type="entry name" value="EmrB-like"/>
</dbReference>
<feature type="transmembrane region" description="Helical" evidence="9">
    <location>
        <begin position="39"/>
        <end position="60"/>
    </location>
</feature>
<feature type="transmembrane region" description="Helical" evidence="9">
    <location>
        <begin position="267"/>
        <end position="292"/>
    </location>
</feature>
<sequence>MRKWWPLVAVCLGAFILLVDVTIVNVALPAVSAELDASFSALQWVIDGYALALAALLLASGSLADRFGHRRLYLYGLGVFAVASLACGLAPSVELLVAARVVQGAGGAAMFATSAALLVGSYQGRDRGTAFGVWGAANGAAAAAGPLLGGLLTERFGWPSIFLVNLPIAAAAIVLTLRVIPAAPVPAGPTARPRVDVAGAATFTVAAGSLTYALIRGGDAGWTSAEVLAAFTAAAVALAAFTAVELRAERRGRAPMLDLALLRRPSFAGLMGGALLLQGGAFGCLVLVSIWLQSVLGLGPIAAGLALTPLAAASFLVAALAGRHSQRLAPRLPIGGGLLAVAAGMLLLRAGMDAGAGRDSLVAGLVVTGIGVGLATPVLVSAATATVEPRRAGMAGGAVNTFRQLGMTLAIAVMGAVFTGRADRVLSGAGSVPDPKEAAAALAGGQAQHLVAAVPGSAQPAARELVHRAFASGLDQVFLLSAAAAALGGLLVLALVRPSAPADRQPSPRDEARPSVPPQEAPARDKAAALRS</sequence>
<evidence type="ECO:0000256" key="7">
    <source>
        <dbReference type="ARBA" id="ARBA00023251"/>
    </source>
</evidence>
<keyword evidence="5 9" id="KW-1133">Transmembrane helix</keyword>
<dbReference type="PRINTS" id="PR01036">
    <property type="entry name" value="TCRTETB"/>
</dbReference>
<dbReference type="InterPro" id="IPR036259">
    <property type="entry name" value="MFS_trans_sf"/>
</dbReference>
<evidence type="ECO:0000256" key="4">
    <source>
        <dbReference type="ARBA" id="ARBA00022692"/>
    </source>
</evidence>
<evidence type="ECO:0000313" key="12">
    <source>
        <dbReference type="Proteomes" id="UP001522868"/>
    </source>
</evidence>
<reference evidence="11 12" key="1">
    <citation type="submission" date="2022-04" db="EMBL/GenBank/DDBJ databases">
        <title>Streptomyces sp. nov. LCR6-01 isolated from Lichen of Dirinaria sp.</title>
        <authorList>
            <person name="Kanchanasin P."/>
            <person name="Tanasupawat S."/>
            <person name="Phongsopitanun W."/>
        </authorList>
    </citation>
    <scope>NUCLEOTIDE SEQUENCE [LARGE SCALE GENOMIC DNA]</scope>
    <source>
        <strain evidence="11 12">LCR6-01</strain>
    </source>
</reference>
<feature type="transmembrane region" description="Helical" evidence="9">
    <location>
        <begin position="477"/>
        <end position="496"/>
    </location>
</feature>
<feature type="compositionally biased region" description="Basic and acidic residues" evidence="8">
    <location>
        <begin position="522"/>
        <end position="532"/>
    </location>
</feature>
<feature type="transmembrane region" description="Helical" evidence="9">
    <location>
        <begin position="72"/>
        <end position="91"/>
    </location>
</feature>
<feature type="transmembrane region" description="Helical" evidence="9">
    <location>
        <begin position="362"/>
        <end position="384"/>
    </location>
</feature>
<keyword evidence="3" id="KW-1003">Cell membrane</keyword>
<keyword evidence="4 9" id="KW-0812">Transmembrane</keyword>
<evidence type="ECO:0000256" key="3">
    <source>
        <dbReference type="ARBA" id="ARBA00022475"/>
    </source>
</evidence>
<dbReference type="NCBIfam" id="TIGR00711">
    <property type="entry name" value="efflux_EmrB"/>
    <property type="match status" value="1"/>
</dbReference>
<name>A0ABT0I7W1_9ACTN</name>
<gene>
    <name evidence="11" type="ORF">M1O15_08375</name>
</gene>